<organism evidence="2 3">
    <name type="scientific">Lentibacillus amyloliquefaciens</name>
    <dbReference type="NCBI Taxonomy" id="1472767"/>
    <lineage>
        <taxon>Bacteria</taxon>
        <taxon>Bacillati</taxon>
        <taxon>Bacillota</taxon>
        <taxon>Bacilli</taxon>
        <taxon>Bacillales</taxon>
        <taxon>Bacillaceae</taxon>
        <taxon>Lentibacillus</taxon>
    </lineage>
</organism>
<evidence type="ECO:0008006" key="4">
    <source>
        <dbReference type="Google" id="ProtNLM"/>
    </source>
</evidence>
<protein>
    <recommendedName>
        <fullName evidence="4">YfhD family protein</fullName>
    </recommendedName>
</protein>
<feature type="region of interest" description="Disordered" evidence="1">
    <location>
        <begin position="1"/>
        <end position="26"/>
    </location>
</feature>
<dbReference type="InterPro" id="IPR025435">
    <property type="entry name" value="YfhD-like"/>
</dbReference>
<proteinExistence type="predicted"/>
<name>A0A0U3W841_9BACI</name>
<evidence type="ECO:0000256" key="1">
    <source>
        <dbReference type="SAM" id="MobiDB-lite"/>
    </source>
</evidence>
<dbReference type="AlphaFoldDB" id="A0A0U3W841"/>
<evidence type="ECO:0000313" key="2">
    <source>
        <dbReference type="EMBL" id="ALX49266.1"/>
    </source>
</evidence>
<dbReference type="EMBL" id="CP013862">
    <property type="protein sequence ID" value="ALX49266.1"/>
    <property type="molecule type" value="Genomic_DNA"/>
</dbReference>
<dbReference type="STRING" id="1472767.AOX59_12115"/>
<dbReference type="Pfam" id="PF14151">
    <property type="entry name" value="YfhD"/>
    <property type="match status" value="1"/>
</dbReference>
<accession>A0A0U3W841</accession>
<dbReference type="OrthoDB" id="2973490at2"/>
<gene>
    <name evidence="2" type="ORF">AOX59_12115</name>
</gene>
<dbReference type="RefSeq" id="WP_068445898.1">
    <property type="nucleotide sequence ID" value="NZ_CP013862.1"/>
</dbReference>
<keyword evidence="3" id="KW-1185">Reference proteome</keyword>
<dbReference type="KEGG" id="lao:AOX59_12115"/>
<sequence>MGRDEHRTNRRGRARLAQTPQYAKTDSKAVEFSEEFGDHNDKIAQVRRRAAEKRVKNNRS</sequence>
<evidence type="ECO:0000313" key="3">
    <source>
        <dbReference type="Proteomes" id="UP000050331"/>
    </source>
</evidence>
<dbReference type="Proteomes" id="UP000050331">
    <property type="component" value="Chromosome"/>
</dbReference>
<reference evidence="2 3" key="1">
    <citation type="submission" date="2016-01" db="EMBL/GenBank/DDBJ databases">
        <title>Complete genome sequence of strain Lentibacillus amyloliquefaciens LAM0015T isolated from saline sediment.</title>
        <authorList>
            <person name="Wang J.-L."/>
            <person name="He M.-X."/>
        </authorList>
    </citation>
    <scope>NUCLEOTIDE SEQUENCE [LARGE SCALE GENOMIC DNA]</scope>
    <source>
        <strain evidence="2 3">LAM0015</strain>
    </source>
</reference>